<dbReference type="PANTHER" id="PTHR12993:SF11">
    <property type="entry name" value="N-ACETYLGLUCOSAMINYL-PHOSPHATIDYLINOSITOL DE-N-ACETYLASE"/>
    <property type="match status" value="1"/>
</dbReference>
<dbReference type="EC" id="3.5.1.89" evidence="2"/>
<dbReference type="InterPro" id="IPR024078">
    <property type="entry name" value="LmbE-like_dom_sf"/>
</dbReference>
<dbReference type="SUPFAM" id="SSF102588">
    <property type="entry name" value="LmbE-like"/>
    <property type="match status" value="1"/>
</dbReference>
<dbReference type="Gene3D" id="3.40.50.10320">
    <property type="entry name" value="LmbE-like"/>
    <property type="match status" value="1"/>
</dbReference>
<name>A0ABQ6MGI0_9STRA</name>
<evidence type="ECO:0000256" key="2">
    <source>
        <dbReference type="ARBA" id="ARBA00012176"/>
    </source>
</evidence>
<proteinExistence type="inferred from homology"/>
<keyword evidence="4" id="KW-1185">Reference proteome</keyword>
<comment type="caution">
    <text evidence="3">The sequence shown here is derived from an EMBL/GenBank/DDBJ whole genome shotgun (WGS) entry which is preliminary data.</text>
</comment>
<dbReference type="PANTHER" id="PTHR12993">
    <property type="entry name" value="N-ACETYLGLUCOSAMINYL-PHOSPHATIDYLINOSITOL DE-N-ACETYLASE-RELATED"/>
    <property type="match status" value="1"/>
</dbReference>
<protein>
    <recommendedName>
        <fullName evidence="2">N-acetylglucosaminylphosphatidylinositol deacetylase</fullName>
        <ecNumber evidence="2">3.5.1.89</ecNumber>
    </recommendedName>
</protein>
<dbReference type="Proteomes" id="UP001165060">
    <property type="component" value="Unassembled WGS sequence"/>
</dbReference>
<comment type="similarity">
    <text evidence="1">Belongs to the PIGL family.</text>
</comment>
<dbReference type="InterPro" id="IPR003737">
    <property type="entry name" value="GlcNAc_PI_deacetylase-related"/>
</dbReference>
<evidence type="ECO:0000256" key="1">
    <source>
        <dbReference type="ARBA" id="ARBA00006066"/>
    </source>
</evidence>
<evidence type="ECO:0000313" key="3">
    <source>
        <dbReference type="EMBL" id="GMI25623.1"/>
    </source>
</evidence>
<accession>A0ABQ6MGI0</accession>
<evidence type="ECO:0000313" key="4">
    <source>
        <dbReference type="Proteomes" id="UP001165060"/>
    </source>
</evidence>
<gene>
    <name evidence="3" type="ORF">TeGR_g13323</name>
</gene>
<reference evidence="3 4" key="1">
    <citation type="journal article" date="2023" name="Commun. Biol.">
        <title>Genome analysis of Parmales, the sister group of diatoms, reveals the evolutionary specialization of diatoms from phago-mixotrophs to photoautotrophs.</title>
        <authorList>
            <person name="Ban H."/>
            <person name="Sato S."/>
            <person name="Yoshikawa S."/>
            <person name="Yamada K."/>
            <person name="Nakamura Y."/>
            <person name="Ichinomiya M."/>
            <person name="Sato N."/>
            <person name="Blanc-Mathieu R."/>
            <person name="Endo H."/>
            <person name="Kuwata A."/>
            <person name="Ogata H."/>
        </authorList>
    </citation>
    <scope>NUCLEOTIDE SEQUENCE [LARGE SCALE GENOMIC DNA]</scope>
</reference>
<dbReference type="EMBL" id="BRYB01001431">
    <property type="protein sequence ID" value="GMI25623.1"/>
    <property type="molecule type" value="Genomic_DNA"/>
</dbReference>
<sequence length="307" mass="33018">MPPLHLLVIAHPDDESMFFSPLLSSLPPNDARLLSLTDGDHPPSKGAVRRRELLKAAKEFGIEPGHVKVADLAEAGVFDSPSQRWPNDPIHSFLEGHLSGLLAGRPGAPVFVYTFDEAGVSGHANHADTFLALRAFYYGLPLAASGGRAFRDPATGLAHPLELHALHTYPPLLKYLPPPPLSPLPLYARLLPPHSFVSGPPPLAAAALSAHASQLLWYRRLFVRLSSYSHTNLLLPLPPKPEAGPPEPLVPAAALLLLLPPSLVLLSKLFPELPYLPGPRAVLLSAAAAVLLEYTGWLGRALFERNG</sequence>
<dbReference type="Pfam" id="PF02585">
    <property type="entry name" value="PIG-L"/>
    <property type="match status" value="1"/>
</dbReference>
<organism evidence="3 4">
    <name type="scientific">Tetraparma gracilis</name>
    <dbReference type="NCBI Taxonomy" id="2962635"/>
    <lineage>
        <taxon>Eukaryota</taxon>
        <taxon>Sar</taxon>
        <taxon>Stramenopiles</taxon>
        <taxon>Ochrophyta</taxon>
        <taxon>Bolidophyceae</taxon>
        <taxon>Parmales</taxon>
        <taxon>Triparmaceae</taxon>
        <taxon>Tetraparma</taxon>
    </lineage>
</organism>